<dbReference type="GO" id="GO:0005634">
    <property type="term" value="C:nucleus"/>
    <property type="evidence" value="ECO:0007669"/>
    <property type="project" value="UniProtKB-SubCell"/>
</dbReference>
<evidence type="ECO:0000256" key="6">
    <source>
        <dbReference type="ARBA" id="ARBA00023015"/>
    </source>
</evidence>
<dbReference type="OrthoDB" id="2162994at2759"/>
<sequence length="215" mass="22914">MVVVGALRGDSAAAVTDELFGGGEDLQGFFDDAVRAARTCRASSRVPAVLGCEMMETKVGSCRRWRLLPRAARTAGGGELEWLLNKDAFPTVDTMAPPAEAGLATALPRTTKVVASSPPPAVSPRPRAPAKAGRRCGHCGTDETPQWRKGPEGAPSLCNACGMRYRAGKLLPEYRPAKSPTFSPVLHSNKHHRVVQLARRREEESAKTFPAAAGD</sequence>
<reference evidence="15 16" key="1">
    <citation type="journal article" date="2019" name="Sci. Rep.">
        <title>A high-quality genome of Eragrostis curvula grass provides insights into Poaceae evolution and supports new strategies to enhance forage quality.</title>
        <authorList>
            <person name="Carballo J."/>
            <person name="Santos B.A.C.M."/>
            <person name="Zappacosta D."/>
            <person name="Garbus I."/>
            <person name="Selva J.P."/>
            <person name="Gallo C.A."/>
            <person name="Diaz A."/>
            <person name="Albertini E."/>
            <person name="Caccamo M."/>
            <person name="Echenique V."/>
        </authorList>
    </citation>
    <scope>NUCLEOTIDE SEQUENCE [LARGE SCALE GENOMIC DNA]</scope>
    <source>
        <strain evidence="16">cv. Victoria</strain>
        <tissue evidence="15">Leaf</tissue>
    </source>
</reference>
<keyword evidence="6" id="KW-0805">Transcription regulation</keyword>
<evidence type="ECO:0000256" key="12">
    <source>
        <dbReference type="PROSITE-ProRule" id="PRU00094"/>
    </source>
</evidence>
<dbReference type="PROSITE" id="PS00344">
    <property type="entry name" value="GATA_ZN_FINGER_1"/>
    <property type="match status" value="1"/>
</dbReference>
<keyword evidence="5" id="KW-0862">Zinc</keyword>
<evidence type="ECO:0000256" key="3">
    <source>
        <dbReference type="ARBA" id="ARBA00022723"/>
    </source>
</evidence>
<evidence type="ECO:0000256" key="9">
    <source>
        <dbReference type="ARBA" id="ARBA00023163"/>
    </source>
</evidence>
<dbReference type="PANTHER" id="PTHR45658:SF146">
    <property type="entry name" value="GATA-TYPE DOMAIN-CONTAINING PROTEIN"/>
    <property type="match status" value="1"/>
</dbReference>
<keyword evidence="10" id="KW-0539">Nucleus</keyword>
<dbReference type="GO" id="GO:0008270">
    <property type="term" value="F:zinc ion binding"/>
    <property type="evidence" value="ECO:0007669"/>
    <property type="project" value="UniProtKB-KW"/>
</dbReference>
<accession>A0A5J9V500</accession>
<comment type="function">
    <text evidence="11">Transcriptional activator that specifically binds 5'-GATA-3' or 5'-GAT-3' motifs within gene promoters. May be involved in the regulation of some light-responsive genes.</text>
</comment>
<evidence type="ECO:0000259" key="14">
    <source>
        <dbReference type="PROSITE" id="PS50114"/>
    </source>
</evidence>
<feature type="domain" description="GATA-type" evidence="14">
    <location>
        <begin position="130"/>
        <end position="166"/>
    </location>
</feature>
<evidence type="ECO:0000256" key="13">
    <source>
        <dbReference type="SAM" id="MobiDB-lite"/>
    </source>
</evidence>
<dbReference type="PROSITE" id="PS50114">
    <property type="entry name" value="GATA_ZN_FINGER_2"/>
    <property type="match status" value="1"/>
</dbReference>
<evidence type="ECO:0000256" key="4">
    <source>
        <dbReference type="ARBA" id="ARBA00022771"/>
    </source>
</evidence>
<evidence type="ECO:0000256" key="8">
    <source>
        <dbReference type="ARBA" id="ARBA00023159"/>
    </source>
</evidence>
<dbReference type="Gramene" id="TVU30461">
    <property type="protein sequence ID" value="TVU30461"/>
    <property type="gene ID" value="EJB05_22086"/>
</dbReference>
<dbReference type="AlphaFoldDB" id="A0A5J9V500"/>
<evidence type="ECO:0000256" key="10">
    <source>
        <dbReference type="ARBA" id="ARBA00023242"/>
    </source>
</evidence>
<name>A0A5J9V500_9POAL</name>
<dbReference type="Pfam" id="PF00320">
    <property type="entry name" value="GATA"/>
    <property type="match status" value="1"/>
</dbReference>
<dbReference type="InterPro" id="IPR051140">
    <property type="entry name" value="GATA_TF"/>
</dbReference>
<dbReference type="CDD" id="cd00202">
    <property type="entry name" value="ZnF_GATA"/>
    <property type="match status" value="1"/>
</dbReference>
<dbReference type="FunFam" id="3.30.50.10:FF:000025">
    <property type="entry name" value="GATA transcription factor"/>
    <property type="match status" value="1"/>
</dbReference>
<dbReference type="SMART" id="SM00401">
    <property type="entry name" value="ZnF_GATA"/>
    <property type="match status" value="1"/>
</dbReference>
<comment type="subcellular location">
    <subcellularLocation>
        <location evidence="1">Nucleus</location>
    </subcellularLocation>
</comment>
<evidence type="ECO:0000256" key="2">
    <source>
        <dbReference type="ARBA" id="ARBA00005694"/>
    </source>
</evidence>
<organism evidence="15 16">
    <name type="scientific">Eragrostis curvula</name>
    <name type="common">weeping love grass</name>
    <dbReference type="NCBI Taxonomy" id="38414"/>
    <lineage>
        <taxon>Eukaryota</taxon>
        <taxon>Viridiplantae</taxon>
        <taxon>Streptophyta</taxon>
        <taxon>Embryophyta</taxon>
        <taxon>Tracheophyta</taxon>
        <taxon>Spermatophyta</taxon>
        <taxon>Magnoliopsida</taxon>
        <taxon>Liliopsida</taxon>
        <taxon>Poales</taxon>
        <taxon>Poaceae</taxon>
        <taxon>PACMAD clade</taxon>
        <taxon>Chloridoideae</taxon>
        <taxon>Eragrostideae</taxon>
        <taxon>Eragrostidinae</taxon>
        <taxon>Eragrostis</taxon>
    </lineage>
</organism>
<dbReference type="InterPro" id="IPR013088">
    <property type="entry name" value="Znf_NHR/GATA"/>
</dbReference>
<dbReference type="PANTHER" id="PTHR45658">
    <property type="entry name" value="GATA TRANSCRIPTION FACTOR"/>
    <property type="match status" value="1"/>
</dbReference>
<proteinExistence type="inferred from homology"/>
<evidence type="ECO:0000256" key="5">
    <source>
        <dbReference type="ARBA" id="ARBA00022833"/>
    </source>
</evidence>
<keyword evidence="7" id="KW-0238">DNA-binding</keyword>
<keyword evidence="3" id="KW-0479">Metal-binding</keyword>
<evidence type="ECO:0000313" key="15">
    <source>
        <dbReference type="EMBL" id="TVU30461.1"/>
    </source>
</evidence>
<feature type="compositionally biased region" description="Pro residues" evidence="13">
    <location>
        <begin position="117"/>
        <end position="127"/>
    </location>
</feature>
<feature type="non-terminal residue" evidence="15">
    <location>
        <position position="1"/>
    </location>
</feature>
<evidence type="ECO:0000256" key="11">
    <source>
        <dbReference type="ARBA" id="ARBA00055020"/>
    </source>
</evidence>
<protein>
    <recommendedName>
        <fullName evidence="14">GATA-type domain-containing protein</fullName>
    </recommendedName>
</protein>
<dbReference type="Gene3D" id="3.30.50.10">
    <property type="entry name" value="Erythroid Transcription Factor GATA-1, subunit A"/>
    <property type="match status" value="1"/>
</dbReference>
<dbReference type="Proteomes" id="UP000324897">
    <property type="component" value="Chromosome 1"/>
</dbReference>
<dbReference type="GO" id="GO:0006355">
    <property type="term" value="P:regulation of DNA-templated transcription"/>
    <property type="evidence" value="ECO:0007669"/>
    <property type="project" value="InterPro"/>
</dbReference>
<dbReference type="InterPro" id="IPR000679">
    <property type="entry name" value="Znf_GATA"/>
</dbReference>
<comment type="caution">
    <text evidence="15">The sequence shown here is derived from an EMBL/GenBank/DDBJ whole genome shotgun (WGS) entry which is preliminary data.</text>
</comment>
<dbReference type="EMBL" id="RWGY01000011">
    <property type="protein sequence ID" value="TVU30461.1"/>
    <property type="molecule type" value="Genomic_DNA"/>
</dbReference>
<dbReference type="SUPFAM" id="SSF57716">
    <property type="entry name" value="Glucocorticoid receptor-like (DNA-binding domain)"/>
    <property type="match status" value="1"/>
</dbReference>
<keyword evidence="8" id="KW-0010">Activator</keyword>
<comment type="similarity">
    <text evidence="2">Belongs to the type IV zinc-finger family. Class A subfamily.</text>
</comment>
<keyword evidence="16" id="KW-1185">Reference proteome</keyword>
<evidence type="ECO:0000313" key="16">
    <source>
        <dbReference type="Proteomes" id="UP000324897"/>
    </source>
</evidence>
<keyword evidence="4 12" id="KW-0863">Zinc-finger</keyword>
<dbReference type="GO" id="GO:0043565">
    <property type="term" value="F:sequence-specific DNA binding"/>
    <property type="evidence" value="ECO:0007669"/>
    <property type="project" value="InterPro"/>
</dbReference>
<feature type="region of interest" description="Disordered" evidence="13">
    <location>
        <begin position="112"/>
        <end position="151"/>
    </location>
</feature>
<keyword evidence="9" id="KW-0804">Transcription</keyword>
<dbReference type="GO" id="GO:0030154">
    <property type="term" value="P:cell differentiation"/>
    <property type="evidence" value="ECO:0007669"/>
    <property type="project" value="TreeGrafter"/>
</dbReference>
<evidence type="ECO:0000256" key="7">
    <source>
        <dbReference type="ARBA" id="ARBA00023125"/>
    </source>
</evidence>
<gene>
    <name evidence="15" type="ORF">EJB05_22086</name>
</gene>
<evidence type="ECO:0000256" key="1">
    <source>
        <dbReference type="ARBA" id="ARBA00004123"/>
    </source>
</evidence>